<evidence type="ECO:0000256" key="2">
    <source>
        <dbReference type="ARBA" id="ARBA00005771"/>
    </source>
</evidence>
<dbReference type="GeneTree" id="ENSGT00940000157101"/>
<dbReference type="GO" id="GO:0006805">
    <property type="term" value="P:xenobiotic metabolic process"/>
    <property type="evidence" value="ECO:0007669"/>
    <property type="project" value="UniProtKB-ARBA"/>
</dbReference>
<evidence type="ECO:0000313" key="10">
    <source>
        <dbReference type="Proteomes" id="UP000694620"/>
    </source>
</evidence>
<dbReference type="InterPro" id="IPR027417">
    <property type="entry name" value="P-loop_NTPase"/>
</dbReference>
<dbReference type="EC" id="2.8.2.-" evidence="6"/>
<keyword evidence="4 6" id="KW-0808">Transferase</keyword>
<keyword evidence="5" id="KW-0128">Catecholamine metabolism</keyword>
<dbReference type="InterPro" id="IPR000863">
    <property type="entry name" value="Sulfotransferase_dom"/>
</dbReference>
<evidence type="ECO:0000256" key="3">
    <source>
        <dbReference type="ARBA" id="ARBA00022490"/>
    </source>
</evidence>
<dbReference type="GO" id="GO:0008146">
    <property type="term" value="F:sulfotransferase activity"/>
    <property type="evidence" value="ECO:0007669"/>
    <property type="project" value="InterPro"/>
</dbReference>
<dbReference type="Proteomes" id="UP000694620">
    <property type="component" value="Chromosome 12"/>
</dbReference>
<name>A0A8C4SWI8_ERPCA</name>
<protein>
    <recommendedName>
        <fullName evidence="6">Sulfotransferase</fullName>
        <ecNumber evidence="6">2.8.2.-</ecNumber>
    </recommendedName>
</protein>
<sequence>MIRQRWTKCGSKKRLLCHCGSSTSASDGVAGLEANLGIKSSMPQTQTESHNEGGKDAEKSECPPQMERQVLYDVEGVPMISVFFEYNERIRNFKAKPDDVLIATYPKAGTTWMIEIVDCIRKEGVTAEIKNQLSMTRSPFIEMGAANMMPSGVDLLENMPSPRLVKTHLPVNLVPKSFWDNDCKIIYVARNAKDVLVSYYFFHKMNLGMPDPGSWEEYFESYLSGNVAWGSWFDHVIGWWDIRERHQILYVFFEDIVQDPVREVERVARFLGKTLEGTTINEILDHIAFSNMKDNPMTNYSIVPSHLMNQEISPFMRKGKVGDWKNHFTVAQNERFEEEYRRRMAKTSLRLTDEL</sequence>
<dbReference type="Pfam" id="PF00685">
    <property type="entry name" value="Sulfotransfer_1"/>
    <property type="match status" value="1"/>
</dbReference>
<dbReference type="FunFam" id="3.40.50.300:FF:000433">
    <property type="entry name" value="Estrogen sulfotransferase"/>
    <property type="match status" value="1"/>
</dbReference>
<dbReference type="GO" id="GO:0005737">
    <property type="term" value="C:cytoplasm"/>
    <property type="evidence" value="ECO:0007669"/>
    <property type="project" value="UniProtKB-SubCell"/>
</dbReference>
<dbReference type="PANTHER" id="PTHR11783">
    <property type="entry name" value="SULFOTRANSFERASE SULT"/>
    <property type="match status" value="1"/>
</dbReference>
<dbReference type="Ensembl" id="ENSECRT00000023859.1">
    <property type="protein sequence ID" value="ENSECRP00000023355.1"/>
    <property type="gene ID" value="ENSECRG00000015754.1"/>
</dbReference>
<evidence type="ECO:0000313" key="9">
    <source>
        <dbReference type="Ensembl" id="ENSECRP00000023355.1"/>
    </source>
</evidence>
<feature type="domain" description="Sulfotransferase" evidence="8">
    <location>
        <begin position="97"/>
        <end position="347"/>
    </location>
</feature>
<evidence type="ECO:0000256" key="7">
    <source>
        <dbReference type="SAM" id="MobiDB-lite"/>
    </source>
</evidence>
<evidence type="ECO:0000256" key="4">
    <source>
        <dbReference type="ARBA" id="ARBA00022679"/>
    </source>
</evidence>
<reference evidence="9" key="3">
    <citation type="submission" date="2025-09" db="UniProtKB">
        <authorList>
            <consortium name="Ensembl"/>
        </authorList>
    </citation>
    <scope>IDENTIFICATION</scope>
</reference>
<organism evidence="9 10">
    <name type="scientific">Erpetoichthys calabaricus</name>
    <name type="common">Rope fish</name>
    <name type="synonym">Calamoichthys calabaricus</name>
    <dbReference type="NCBI Taxonomy" id="27687"/>
    <lineage>
        <taxon>Eukaryota</taxon>
        <taxon>Metazoa</taxon>
        <taxon>Chordata</taxon>
        <taxon>Craniata</taxon>
        <taxon>Vertebrata</taxon>
        <taxon>Euteleostomi</taxon>
        <taxon>Actinopterygii</taxon>
        <taxon>Polypteriformes</taxon>
        <taxon>Polypteridae</taxon>
        <taxon>Erpetoichthys</taxon>
    </lineage>
</organism>
<feature type="region of interest" description="Disordered" evidence="7">
    <location>
        <begin position="38"/>
        <end position="62"/>
    </location>
</feature>
<keyword evidence="3" id="KW-0963">Cytoplasm</keyword>
<proteinExistence type="inferred from homology"/>
<reference evidence="9" key="2">
    <citation type="submission" date="2025-08" db="UniProtKB">
        <authorList>
            <consortium name="Ensembl"/>
        </authorList>
    </citation>
    <scope>IDENTIFICATION</scope>
</reference>
<comment type="subcellular location">
    <subcellularLocation>
        <location evidence="1">Cytoplasm</location>
    </subcellularLocation>
</comment>
<comment type="similarity">
    <text evidence="2 6">Belongs to the sulfotransferase 1 family.</text>
</comment>
<keyword evidence="10" id="KW-1185">Reference proteome</keyword>
<dbReference type="AlphaFoldDB" id="A0A8C4SWI8"/>
<feature type="compositionally biased region" description="Basic and acidic residues" evidence="7">
    <location>
        <begin position="49"/>
        <end position="61"/>
    </location>
</feature>
<reference evidence="9" key="1">
    <citation type="submission" date="2021-06" db="EMBL/GenBank/DDBJ databases">
        <authorList>
            <consortium name="Wellcome Sanger Institute Data Sharing"/>
        </authorList>
    </citation>
    <scope>NUCLEOTIDE SEQUENCE [LARGE SCALE GENOMIC DNA]</scope>
</reference>
<evidence type="ECO:0000259" key="8">
    <source>
        <dbReference type="Pfam" id="PF00685"/>
    </source>
</evidence>
<dbReference type="GO" id="GO:0006584">
    <property type="term" value="P:catecholamine metabolic process"/>
    <property type="evidence" value="ECO:0007669"/>
    <property type="project" value="UniProtKB-KW"/>
</dbReference>
<evidence type="ECO:0000256" key="6">
    <source>
        <dbReference type="RuleBase" id="RU361155"/>
    </source>
</evidence>
<dbReference type="SUPFAM" id="SSF52540">
    <property type="entry name" value="P-loop containing nucleoside triphosphate hydrolases"/>
    <property type="match status" value="1"/>
</dbReference>
<evidence type="ECO:0000256" key="5">
    <source>
        <dbReference type="ARBA" id="ARBA00022939"/>
    </source>
</evidence>
<accession>A0A8C4SWI8</accession>
<evidence type="ECO:0000256" key="1">
    <source>
        <dbReference type="ARBA" id="ARBA00004496"/>
    </source>
</evidence>
<gene>
    <name evidence="9" type="primary">LOC114661622</name>
</gene>
<dbReference type="Gene3D" id="3.40.50.300">
    <property type="entry name" value="P-loop containing nucleotide triphosphate hydrolases"/>
    <property type="match status" value="1"/>
</dbReference>